<feature type="region of interest" description="Disordered" evidence="1">
    <location>
        <begin position="105"/>
        <end position="143"/>
    </location>
</feature>
<evidence type="ECO:0000313" key="3">
    <source>
        <dbReference type="Proteomes" id="UP001157418"/>
    </source>
</evidence>
<name>A0AAU9NAE1_9ASTR</name>
<dbReference type="AlphaFoldDB" id="A0AAU9NAE1"/>
<evidence type="ECO:0000256" key="1">
    <source>
        <dbReference type="SAM" id="MobiDB-lite"/>
    </source>
</evidence>
<gene>
    <name evidence="2" type="ORF">LVIROSA_LOCUS20033</name>
</gene>
<dbReference type="EMBL" id="CAKMRJ010003334">
    <property type="protein sequence ID" value="CAH1433444.1"/>
    <property type="molecule type" value="Genomic_DNA"/>
</dbReference>
<accession>A0AAU9NAE1</accession>
<feature type="compositionally biased region" description="Basic and acidic residues" evidence="1">
    <location>
        <begin position="127"/>
        <end position="137"/>
    </location>
</feature>
<reference evidence="2 3" key="1">
    <citation type="submission" date="2022-01" db="EMBL/GenBank/DDBJ databases">
        <authorList>
            <person name="Xiong W."/>
            <person name="Schranz E."/>
        </authorList>
    </citation>
    <scope>NUCLEOTIDE SEQUENCE [LARGE SCALE GENOMIC DNA]</scope>
</reference>
<protein>
    <submittedName>
        <fullName evidence="2">Uncharacterized protein</fullName>
    </submittedName>
</protein>
<keyword evidence="3" id="KW-1185">Reference proteome</keyword>
<evidence type="ECO:0000313" key="2">
    <source>
        <dbReference type="EMBL" id="CAH1433444.1"/>
    </source>
</evidence>
<dbReference type="Proteomes" id="UP001157418">
    <property type="component" value="Unassembled WGS sequence"/>
</dbReference>
<organism evidence="2 3">
    <name type="scientific">Lactuca virosa</name>
    <dbReference type="NCBI Taxonomy" id="75947"/>
    <lineage>
        <taxon>Eukaryota</taxon>
        <taxon>Viridiplantae</taxon>
        <taxon>Streptophyta</taxon>
        <taxon>Embryophyta</taxon>
        <taxon>Tracheophyta</taxon>
        <taxon>Spermatophyta</taxon>
        <taxon>Magnoliopsida</taxon>
        <taxon>eudicotyledons</taxon>
        <taxon>Gunneridae</taxon>
        <taxon>Pentapetalae</taxon>
        <taxon>asterids</taxon>
        <taxon>campanulids</taxon>
        <taxon>Asterales</taxon>
        <taxon>Asteraceae</taxon>
        <taxon>Cichorioideae</taxon>
        <taxon>Cichorieae</taxon>
        <taxon>Lactucinae</taxon>
        <taxon>Lactuca</taxon>
    </lineage>
</organism>
<sequence>MCVQIVFRVILCRYPYTLWTRVGNSSGSRSFYPHTCRLIDPSSFFLPSLLIQTFRSLSSLPLVTFIATGVGGATVWVAGGADRRRCGLQVSQIDCVTESSVSTAATDYSASPPPLPTHRHHLSPPTHRRDDADDHGTGSDLGSDDGTGSFYHYHHRLVLSMTSYYDYWDGSAAEGINFLQTNIHSL</sequence>
<proteinExistence type="predicted"/>
<comment type="caution">
    <text evidence="2">The sequence shown here is derived from an EMBL/GenBank/DDBJ whole genome shotgun (WGS) entry which is preliminary data.</text>
</comment>